<gene>
    <name evidence="1" type="ORF">SC09_contig8orf00172</name>
</gene>
<accession>A0A0D1KE66</accession>
<name>A0A0D1KE66_BACIU</name>
<proteinExistence type="predicted"/>
<dbReference type="Pfam" id="PF18780">
    <property type="entry name" value="HNH_repeat"/>
    <property type="match status" value="4"/>
</dbReference>
<evidence type="ECO:0000313" key="2">
    <source>
        <dbReference type="Proteomes" id="UP000032247"/>
    </source>
</evidence>
<evidence type="ECO:0000313" key="1">
    <source>
        <dbReference type="EMBL" id="KIU04512.1"/>
    </source>
</evidence>
<comment type="caution">
    <text evidence="1">The sequence shown here is derived from an EMBL/GenBank/DDBJ whole genome shotgun (WGS) entry which is preliminary data.</text>
</comment>
<dbReference type="AlphaFoldDB" id="A0A0D1KE66"/>
<dbReference type="EMBL" id="JXBC01000014">
    <property type="protein sequence ID" value="KIU04512.1"/>
    <property type="molecule type" value="Genomic_DNA"/>
</dbReference>
<dbReference type="PATRIC" id="fig|1423.173.peg.4971"/>
<protein>
    <submittedName>
        <fullName evidence="1">Uncharacterized protein</fullName>
    </submittedName>
</protein>
<dbReference type="Proteomes" id="UP000032247">
    <property type="component" value="Unassembled WGS sequence"/>
</dbReference>
<sequence>MFESGVIKIQLKKRYTEEELISAIQEKTRQLGRPPTAKEMELAPTLIYRFGSYKKALIAADVLKDYSDDELLDLIRGKYKELRRPPIKAEVPNSNLIVKRFGSFTHALKLVGISGRSKKVMYSNEELLEILRTSEKKLGRPPKQEEIKQTATIIKRFGSFNAALKVAGIKVVHKRGYTDCELLELLRTFIDEHDRLPKKREFSQWQTIINRFGSIDKALERADIDREKLKQGLSRKVCKLF</sequence>
<reference evidence="1 2" key="1">
    <citation type="submission" date="2014-12" db="EMBL/GenBank/DDBJ databases">
        <title>Comparative genome analysis of Bacillus coagulans HM-08, Clostridium butyricum HM-68, Bacillus subtilis HM-66 and Bacillus licheniformis BL-09.</title>
        <authorList>
            <person name="Zhang H."/>
        </authorList>
    </citation>
    <scope>NUCLEOTIDE SEQUENCE [LARGE SCALE GENOMIC DNA]</scope>
    <source>
        <strain evidence="1 2">HM-66</strain>
    </source>
</reference>
<dbReference type="InterPro" id="IPR041025">
    <property type="entry name" value="HNH_repeat"/>
</dbReference>
<organism evidence="1 2">
    <name type="scientific">Bacillus subtilis</name>
    <dbReference type="NCBI Taxonomy" id="1423"/>
    <lineage>
        <taxon>Bacteria</taxon>
        <taxon>Bacillati</taxon>
        <taxon>Bacillota</taxon>
        <taxon>Bacilli</taxon>
        <taxon>Bacillales</taxon>
        <taxon>Bacillaceae</taxon>
        <taxon>Bacillus</taxon>
    </lineage>
</organism>